<dbReference type="Proteomes" id="UP000199155">
    <property type="component" value="Unassembled WGS sequence"/>
</dbReference>
<evidence type="ECO:0000313" key="1">
    <source>
        <dbReference type="EMBL" id="SDJ49102.1"/>
    </source>
</evidence>
<dbReference type="AlphaFoldDB" id="A0A1G8U5N0"/>
<sequence length="60" mass="6318">MWSPGGLYGVCLLIAADGRIPCDARANPPKRQATLHERSASLTEMTHQVFIPGVAAGEGV</sequence>
<name>A0A1G8U5N0_9ACTN</name>
<dbReference type="STRING" id="417292.SAMN05421806_101656"/>
<organism evidence="1 2">
    <name type="scientific">Streptomyces indicus</name>
    <dbReference type="NCBI Taxonomy" id="417292"/>
    <lineage>
        <taxon>Bacteria</taxon>
        <taxon>Bacillati</taxon>
        <taxon>Actinomycetota</taxon>
        <taxon>Actinomycetes</taxon>
        <taxon>Kitasatosporales</taxon>
        <taxon>Streptomycetaceae</taxon>
        <taxon>Streptomyces</taxon>
    </lineage>
</organism>
<gene>
    <name evidence="1" type="ORF">SAMN05421806_101656</name>
</gene>
<protein>
    <submittedName>
        <fullName evidence="1">Uncharacterized protein</fullName>
    </submittedName>
</protein>
<keyword evidence="2" id="KW-1185">Reference proteome</keyword>
<accession>A0A1G8U5N0</accession>
<dbReference type="EMBL" id="FNFF01000001">
    <property type="protein sequence ID" value="SDJ49102.1"/>
    <property type="molecule type" value="Genomic_DNA"/>
</dbReference>
<evidence type="ECO:0000313" key="2">
    <source>
        <dbReference type="Proteomes" id="UP000199155"/>
    </source>
</evidence>
<reference evidence="1 2" key="1">
    <citation type="submission" date="2016-10" db="EMBL/GenBank/DDBJ databases">
        <authorList>
            <person name="de Groot N.N."/>
        </authorList>
    </citation>
    <scope>NUCLEOTIDE SEQUENCE [LARGE SCALE GENOMIC DNA]</scope>
    <source>
        <strain evidence="1 2">CGMCC 4.5727</strain>
    </source>
</reference>
<proteinExistence type="predicted"/>